<keyword evidence="1" id="KW-0472">Membrane</keyword>
<organism evidence="2 4">
    <name type="scientific">Limosilactobacillus mucosae</name>
    <name type="common">Lactobacillus mucosae</name>
    <dbReference type="NCBI Taxonomy" id="97478"/>
    <lineage>
        <taxon>Bacteria</taxon>
        <taxon>Bacillati</taxon>
        <taxon>Bacillota</taxon>
        <taxon>Bacilli</taxon>
        <taxon>Lactobacillales</taxon>
        <taxon>Lactobacillaceae</taxon>
        <taxon>Limosilactobacillus</taxon>
    </lineage>
</organism>
<feature type="transmembrane region" description="Helical" evidence="1">
    <location>
        <begin position="84"/>
        <end position="102"/>
    </location>
</feature>
<dbReference type="Proteomes" id="UP000030001">
    <property type="component" value="Unassembled WGS sequence"/>
</dbReference>
<evidence type="ECO:0000256" key="1">
    <source>
        <dbReference type="SAM" id="Phobius"/>
    </source>
</evidence>
<feature type="transmembrane region" description="Helical" evidence="1">
    <location>
        <begin position="330"/>
        <end position="350"/>
    </location>
</feature>
<feature type="transmembrane region" description="Helical" evidence="1">
    <location>
        <begin position="248"/>
        <end position="268"/>
    </location>
</feature>
<accession>A0A099YCD7</accession>
<dbReference type="EMBL" id="CABFNH010000018">
    <property type="protein sequence ID" value="VTZ91240.1"/>
    <property type="molecule type" value="Genomic_DNA"/>
</dbReference>
<evidence type="ECO:0000313" key="2">
    <source>
        <dbReference type="EMBL" id="KGL66250.1"/>
    </source>
</evidence>
<evidence type="ECO:0000313" key="4">
    <source>
        <dbReference type="Proteomes" id="UP000030001"/>
    </source>
</evidence>
<evidence type="ECO:0000313" key="3">
    <source>
        <dbReference type="EMBL" id="VTZ91240.1"/>
    </source>
</evidence>
<reference evidence="3 5" key="2">
    <citation type="submission" date="2019-06" db="EMBL/GenBank/DDBJ databases">
        <authorList>
            <person name="Rodrigo-Torres L."/>
            <person name="Arahal R. D."/>
            <person name="Lucena T."/>
        </authorList>
    </citation>
    <scope>NUCLEOTIDE SEQUENCE [LARGE SCALE GENOMIC DNA]</scope>
    <source>
        <strain evidence="3 5">INIA P508</strain>
    </source>
</reference>
<feature type="transmembrane region" description="Helical" evidence="1">
    <location>
        <begin position="149"/>
        <end position="181"/>
    </location>
</feature>
<keyword evidence="1" id="KW-1133">Transmembrane helix</keyword>
<dbReference type="InterPro" id="IPR049458">
    <property type="entry name" value="EpsG-like"/>
</dbReference>
<feature type="transmembrane region" description="Helical" evidence="1">
    <location>
        <begin position="280"/>
        <end position="298"/>
    </location>
</feature>
<gene>
    <name evidence="3" type="ORF">LMUP508_01399</name>
    <name evidence="2" type="ORF">LX03_09450</name>
</gene>
<dbReference type="AlphaFoldDB" id="A0A099YCD7"/>
<sequence length="371" mass="42756">MGYVLIIILMVILVFSALSGRMQRISSLLAACYMAWIAGTLPTNYSFDTATYQMYYPFPPDTHIFEQGYMHLSYFFYTHGMDYLGFRLIVFFIAYLIFYLVILRVTGKPSAFFLLYGIVIFLNDATQVRNFLMLVMVLLAYAIMNTMTITRFVIGISLLLIATSFQTTGILYIFGILFFILKDSMKTKKRLNNIYFTSIFIGTLIVVASSKFSVLSTILIKISSISNRANIDQATSVYSNGSFSRYTLAYVLSYLIAFLLIQWLRNMYGKQLENEKYQGLFYVVMLIGLIGMPFTLMSSGFERILRNSLIAFILLMNSIHVKDIKVTDRYIYFLGYSTVCLLCMYGAGLFNMNDPLYMGYYVKYMLHFVRI</sequence>
<feature type="transmembrane region" description="Helical" evidence="1">
    <location>
        <begin position="114"/>
        <end position="143"/>
    </location>
</feature>
<keyword evidence="1" id="KW-0812">Transmembrane</keyword>
<feature type="transmembrane region" description="Helical" evidence="1">
    <location>
        <begin position="193"/>
        <end position="220"/>
    </location>
</feature>
<protein>
    <recommendedName>
        <fullName evidence="6">EpsG family protein</fullName>
    </recommendedName>
</protein>
<evidence type="ECO:0000313" key="5">
    <source>
        <dbReference type="Proteomes" id="UP000365705"/>
    </source>
</evidence>
<name>A0A099YCD7_LIMMU</name>
<dbReference type="Proteomes" id="UP000365705">
    <property type="component" value="Unassembled WGS sequence"/>
</dbReference>
<dbReference type="RefSeq" id="WP_034541049.1">
    <property type="nucleotide sequence ID" value="NZ_CABFNH010000018.1"/>
</dbReference>
<dbReference type="EMBL" id="JROC01000037">
    <property type="protein sequence ID" value="KGL66250.1"/>
    <property type="molecule type" value="Genomic_DNA"/>
</dbReference>
<evidence type="ECO:0008006" key="6">
    <source>
        <dbReference type="Google" id="ProtNLM"/>
    </source>
</evidence>
<reference evidence="2 4" key="1">
    <citation type="submission" date="2014-09" db="EMBL/GenBank/DDBJ databases">
        <title>Lactobacillus mucosae CRL573 Genome Sequencing.</title>
        <authorList>
            <person name="Bleckwedel J."/>
            <person name="Teran L.C."/>
            <person name="Bonacina J."/>
            <person name="Saavedra L."/>
            <person name="Mozzi F.B."/>
            <person name="Raya R.R."/>
        </authorList>
    </citation>
    <scope>NUCLEOTIDE SEQUENCE [LARGE SCALE GENOMIC DNA]</scope>
    <source>
        <strain evidence="2 4">CRL573</strain>
    </source>
</reference>
<proteinExistence type="predicted"/>
<dbReference type="Pfam" id="PF14897">
    <property type="entry name" value="EpsG"/>
    <property type="match status" value="1"/>
</dbReference>